<feature type="compositionally biased region" description="Low complexity" evidence="1">
    <location>
        <begin position="470"/>
        <end position="490"/>
    </location>
</feature>
<dbReference type="OrthoDB" id="2011986at2759"/>
<feature type="region of interest" description="Disordered" evidence="1">
    <location>
        <begin position="442"/>
        <end position="503"/>
    </location>
</feature>
<dbReference type="GO" id="GO:0005737">
    <property type="term" value="C:cytoplasm"/>
    <property type="evidence" value="ECO:0007669"/>
    <property type="project" value="TreeGrafter"/>
</dbReference>
<dbReference type="InterPro" id="IPR018810">
    <property type="entry name" value="UPF0662"/>
</dbReference>
<reference evidence="2" key="1">
    <citation type="journal article" date="2020" name="Fungal Divers.">
        <title>Resolving the Mortierellaceae phylogeny through synthesis of multi-gene phylogenetics and phylogenomics.</title>
        <authorList>
            <person name="Vandepol N."/>
            <person name="Liber J."/>
            <person name="Desiro A."/>
            <person name="Na H."/>
            <person name="Kennedy M."/>
            <person name="Barry K."/>
            <person name="Grigoriev I.V."/>
            <person name="Miller A.N."/>
            <person name="O'Donnell K."/>
            <person name="Stajich J.E."/>
            <person name="Bonito G."/>
        </authorList>
    </citation>
    <scope>NUCLEOTIDE SEQUENCE</scope>
    <source>
        <strain evidence="2">BC1065</strain>
    </source>
</reference>
<evidence type="ECO:0000313" key="2">
    <source>
        <dbReference type="EMBL" id="KAG0267648.1"/>
    </source>
</evidence>
<proteinExistence type="predicted"/>
<dbReference type="PANTHER" id="PTHR28086:SF1">
    <property type="entry name" value="CU(2+) SUPPRESSING AND BLEOMYCIN SENSITIVE PROTEIN 1"/>
    <property type="match status" value="1"/>
</dbReference>
<dbReference type="Pfam" id="PF10303">
    <property type="entry name" value="DUF2408"/>
    <property type="match status" value="2"/>
</dbReference>
<sequence>MTSTPTPDQIPLEEQPVLEGLLSIKHRLTAIKKDRSQFLKSSMVTSLYDELAVQLQRLEEIRGPSKIWVVRNNVNSVLDDVFVILSLCFMAIGKTKESPATYVQLLTIKQCLIGLQESAIYASEDLKQYEARLKELEQFIRVDEAKSNIPDIMTKILRRKLDYNTALLTELKDACKSIAPELAPIHHRLVQLKLELDNLATRPQWSISEVYQIQEALREIEMQRVDGKFLNAQGDVSSGQAAVIGLLEDCYDDCHNLLATKERVPKELNDLYQRLLSIRMDLERLVLTQRWTLRETDLWQYNTRLNEICTMRVGGKFVDREGIVHEGQALLNFMLRKCYRLIYVLLSASEPIAEALMPIHNQLLTVRRCLLEVKKWGGDFTVRDLYPYQMKLASMDNMRVEGKFLDKEGEIPEGQGICNSLLSECYDILYELQDSVVEERCSDDDESESDEARIAASEEGPAVAKTEVQAAAATAAPTAASAASFPSTSADTKENELHSSLVV</sequence>
<gene>
    <name evidence="2" type="ORF">DFQ27_008551</name>
</gene>
<dbReference type="EMBL" id="JAAAJB010000072">
    <property type="protein sequence ID" value="KAG0267648.1"/>
    <property type="molecule type" value="Genomic_DNA"/>
</dbReference>
<evidence type="ECO:0000256" key="1">
    <source>
        <dbReference type="SAM" id="MobiDB-lite"/>
    </source>
</evidence>
<keyword evidence="3" id="KW-1185">Reference proteome</keyword>
<evidence type="ECO:0000313" key="3">
    <source>
        <dbReference type="Proteomes" id="UP000807716"/>
    </source>
</evidence>
<dbReference type="AlphaFoldDB" id="A0A9P6UBC0"/>
<dbReference type="GO" id="GO:0005634">
    <property type="term" value="C:nucleus"/>
    <property type="evidence" value="ECO:0007669"/>
    <property type="project" value="TreeGrafter"/>
</dbReference>
<comment type="caution">
    <text evidence="2">The sequence shown here is derived from an EMBL/GenBank/DDBJ whole genome shotgun (WGS) entry which is preliminary data.</text>
</comment>
<dbReference type="PANTHER" id="PTHR28086">
    <property type="entry name" value="UPF0662 PROTEIN YPL260W"/>
    <property type="match status" value="1"/>
</dbReference>
<accession>A0A9P6UBC0</accession>
<dbReference type="Proteomes" id="UP000807716">
    <property type="component" value="Unassembled WGS sequence"/>
</dbReference>
<name>A0A9P6UBC0_9FUNG</name>
<protein>
    <submittedName>
        <fullName evidence="2">Uncharacterized protein</fullName>
    </submittedName>
</protein>
<organism evidence="2 3">
    <name type="scientific">Actinomortierella ambigua</name>
    <dbReference type="NCBI Taxonomy" id="1343610"/>
    <lineage>
        <taxon>Eukaryota</taxon>
        <taxon>Fungi</taxon>
        <taxon>Fungi incertae sedis</taxon>
        <taxon>Mucoromycota</taxon>
        <taxon>Mortierellomycotina</taxon>
        <taxon>Mortierellomycetes</taxon>
        <taxon>Mortierellales</taxon>
        <taxon>Mortierellaceae</taxon>
        <taxon>Actinomortierella</taxon>
    </lineage>
</organism>